<feature type="transmembrane region" description="Helical" evidence="2">
    <location>
        <begin position="277"/>
        <end position="299"/>
    </location>
</feature>
<feature type="transmembrane region" description="Helical" evidence="2">
    <location>
        <begin position="142"/>
        <end position="163"/>
    </location>
</feature>
<dbReference type="Proteomes" id="UP000008068">
    <property type="component" value="Unassembled WGS sequence"/>
</dbReference>
<dbReference type="AlphaFoldDB" id="G0MK26"/>
<evidence type="ECO:0000256" key="1">
    <source>
        <dbReference type="SAM" id="MobiDB-lite"/>
    </source>
</evidence>
<evidence type="ECO:0000313" key="4">
    <source>
        <dbReference type="Proteomes" id="UP000008068"/>
    </source>
</evidence>
<keyword evidence="2" id="KW-1133">Transmembrane helix</keyword>
<proteinExistence type="predicted"/>
<keyword evidence="2" id="KW-0472">Membrane</keyword>
<reference evidence="4" key="1">
    <citation type="submission" date="2011-07" db="EMBL/GenBank/DDBJ databases">
        <authorList>
            <consortium name="Caenorhabditis brenneri Sequencing and Analysis Consortium"/>
            <person name="Wilson R.K."/>
        </authorList>
    </citation>
    <scope>NUCLEOTIDE SEQUENCE [LARGE SCALE GENOMIC DNA]</scope>
    <source>
        <strain evidence="4">PB2801</strain>
    </source>
</reference>
<dbReference type="HOGENOM" id="CLU_855881_0_0_1"/>
<gene>
    <name evidence="3" type="ORF">CAEBREN_04972</name>
</gene>
<sequence length="310" mass="35066">MVSNLTSVFRNRNQQDKKDKKDKKSAVSTSSSSEEQPQSTPPVAMVLVPTVTIQEVTKEVEIKLEEAEPIPSSSVQIQEIEVLTPNEDEVKTETEEPCALCTKVGSYIRPYYESLKIKTQKLVDRVMDPSLHATIKSEFFEYLPYVLLAFAIFFFAITFVSFVKLLSHGVHNEPSFFCRYFSGPFSPMFDALCAPEPFVFSDELPRVMSGLIDEIMLTIAEFFRTIGKGFTVFGTLFTAIYHGLSENVFFGFHELGENLGENINHLIHFIVQFFHQIIHLFFSAIATVAGAIAGIFTSLHDYFEPKPVVW</sequence>
<dbReference type="FunCoup" id="G0MK26">
    <property type="interactions" value="1361"/>
</dbReference>
<accession>G0MK26</accession>
<protein>
    <submittedName>
        <fullName evidence="3">Uncharacterized protein</fullName>
    </submittedName>
</protein>
<keyword evidence="2" id="KW-0812">Transmembrane</keyword>
<dbReference type="EMBL" id="GL379798">
    <property type="protein sequence ID" value="EGT33515.1"/>
    <property type="molecule type" value="Genomic_DNA"/>
</dbReference>
<dbReference type="OrthoDB" id="5846723at2759"/>
<evidence type="ECO:0000256" key="2">
    <source>
        <dbReference type="SAM" id="Phobius"/>
    </source>
</evidence>
<name>G0MK26_CAEBE</name>
<feature type="compositionally biased region" description="Basic and acidic residues" evidence="1">
    <location>
        <begin position="13"/>
        <end position="25"/>
    </location>
</feature>
<dbReference type="InParanoid" id="G0MK26"/>
<keyword evidence="4" id="KW-1185">Reference proteome</keyword>
<evidence type="ECO:0000313" key="3">
    <source>
        <dbReference type="EMBL" id="EGT33515.1"/>
    </source>
</evidence>
<dbReference type="eggNOG" id="ENOG502TFM6">
    <property type="taxonomic scope" value="Eukaryota"/>
</dbReference>
<organism evidence="4">
    <name type="scientific">Caenorhabditis brenneri</name>
    <name type="common">Nematode worm</name>
    <dbReference type="NCBI Taxonomy" id="135651"/>
    <lineage>
        <taxon>Eukaryota</taxon>
        <taxon>Metazoa</taxon>
        <taxon>Ecdysozoa</taxon>
        <taxon>Nematoda</taxon>
        <taxon>Chromadorea</taxon>
        <taxon>Rhabditida</taxon>
        <taxon>Rhabditina</taxon>
        <taxon>Rhabditomorpha</taxon>
        <taxon>Rhabditoidea</taxon>
        <taxon>Rhabditidae</taxon>
        <taxon>Peloderinae</taxon>
        <taxon>Caenorhabditis</taxon>
    </lineage>
</organism>
<dbReference type="OMA" id="FTAIWHG"/>
<feature type="compositionally biased region" description="Polar residues" evidence="1">
    <location>
        <begin position="1"/>
        <end position="12"/>
    </location>
</feature>
<feature type="region of interest" description="Disordered" evidence="1">
    <location>
        <begin position="1"/>
        <end position="43"/>
    </location>
</feature>